<dbReference type="Proteomes" id="UP001151532">
    <property type="component" value="Chromosome 16"/>
</dbReference>
<reference evidence="1" key="1">
    <citation type="submission" date="2022-11" db="EMBL/GenBank/DDBJ databases">
        <authorList>
            <person name="Hyden B.L."/>
            <person name="Feng K."/>
            <person name="Yates T."/>
            <person name="Jawdy S."/>
            <person name="Smart L.B."/>
            <person name="Muchero W."/>
        </authorList>
    </citation>
    <scope>NUCLEOTIDE SEQUENCE</scope>
    <source>
        <tissue evidence="1">Shoot tip</tissue>
    </source>
</reference>
<evidence type="ECO:0000313" key="2">
    <source>
        <dbReference type="Proteomes" id="UP001151532"/>
    </source>
</evidence>
<gene>
    <name evidence="1" type="ORF">OIU79_027492</name>
</gene>
<dbReference type="SUPFAM" id="SSF55797">
    <property type="entry name" value="PR-1-like"/>
    <property type="match status" value="1"/>
</dbReference>
<name>A0A9Q1A1N0_SALPP</name>
<protein>
    <submittedName>
        <fullName evidence="1">PECTINESTERASE INHIBITOR-LIKE</fullName>
    </submittedName>
</protein>
<organism evidence="1 2">
    <name type="scientific">Salix purpurea</name>
    <name type="common">Purple osier willow</name>
    <dbReference type="NCBI Taxonomy" id="77065"/>
    <lineage>
        <taxon>Eukaryota</taxon>
        <taxon>Viridiplantae</taxon>
        <taxon>Streptophyta</taxon>
        <taxon>Embryophyta</taxon>
        <taxon>Tracheophyta</taxon>
        <taxon>Spermatophyta</taxon>
        <taxon>Magnoliopsida</taxon>
        <taxon>eudicotyledons</taxon>
        <taxon>Gunneridae</taxon>
        <taxon>Pentapetalae</taxon>
        <taxon>rosids</taxon>
        <taxon>fabids</taxon>
        <taxon>Malpighiales</taxon>
        <taxon>Salicaceae</taxon>
        <taxon>Saliceae</taxon>
        <taxon>Salix</taxon>
    </lineage>
</organism>
<evidence type="ECO:0000313" key="1">
    <source>
        <dbReference type="EMBL" id="KAJ6754888.1"/>
    </source>
</evidence>
<dbReference type="AlphaFoldDB" id="A0A9Q1A1N0"/>
<sequence>MARILQEAVFPLTAHQRADTDITAIELAVKLWVDEKRYYDYESNSCVRGEVCDHKFSERGTMDAAAEAKSCGKEFTARCKSPLSDMNGAVHDVSIVAASIVKTMMITF</sequence>
<reference evidence="1" key="2">
    <citation type="journal article" date="2023" name="Int. J. Mol. Sci.">
        <title>De Novo Assembly and Annotation of 11 Diverse Shrub Willow (Salix) Genomes Reveals Novel Gene Organization in Sex-Linked Regions.</title>
        <authorList>
            <person name="Hyden B."/>
            <person name="Feng K."/>
            <person name="Yates T.B."/>
            <person name="Jawdy S."/>
            <person name="Cereghino C."/>
            <person name="Smart L.B."/>
            <person name="Muchero W."/>
        </authorList>
    </citation>
    <scope>NUCLEOTIDE SEQUENCE</scope>
    <source>
        <tissue evidence="1">Shoot tip</tissue>
    </source>
</reference>
<dbReference type="InterPro" id="IPR035940">
    <property type="entry name" value="CAP_sf"/>
</dbReference>
<keyword evidence="2" id="KW-1185">Reference proteome</keyword>
<comment type="caution">
    <text evidence="1">The sequence shown here is derived from an EMBL/GenBank/DDBJ whole genome shotgun (WGS) entry which is preliminary data.</text>
</comment>
<proteinExistence type="predicted"/>
<dbReference type="EMBL" id="JAPFFK010000007">
    <property type="protein sequence ID" value="KAJ6754888.1"/>
    <property type="molecule type" value="Genomic_DNA"/>
</dbReference>
<accession>A0A9Q1A1N0</accession>
<dbReference type="OrthoDB" id="846034at2759"/>